<keyword evidence="3" id="KW-1133">Transmembrane helix</keyword>
<evidence type="ECO:0000256" key="2">
    <source>
        <dbReference type="SAM" id="MobiDB-lite"/>
    </source>
</evidence>
<organism evidence="4">
    <name type="scientific">Methyloraptor flagellatus</name>
    <dbReference type="NCBI Taxonomy" id="3162530"/>
    <lineage>
        <taxon>Bacteria</taxon>
        <taxon>Pseudomonadati</taxon>
        <taxon>Pseudomonadota</taxon>
        <taxon>Alphaproteobacteria</taxon>
        <taxon>Hyphomicrobiales</taxon>
        <taxon>Ancalomicrobiaceae</taxon>
        <taxon>Methyloraptor</taxon>
    </lineage>
</organism>
<feature type="transmembrane region" description="Helical" evidence="3">
    <location>
        <begin position="29"/>
        <end position="53"/>
    </location>
</feature>
<evidence type="ECO:0000256" key="1">
    <source>
        <dbReference type="SAM" id="Coils"/>
    </source>
</evidence>
<keyword evidence="3" id="KW-0472">Membrane</keyword>
<feature type="region of interest" description="Disordered" evidence="2">
    <location>
        <begin position="143"/>
        <end position="173"/>
    </location>
</feature>
<sequence>MSYASDPSFTERGPWRDPRFMPDNPFRPAMIVMMVIGFIVAWPIGLAILAYMFGRRKMACWNAESGDRWQYKMTRLQEKMDRLRERMDGRGFAGFGGGWGGPPSSGNRAFDEYRAETIRRLEDEQREFKDFLERLRMAKDKAEFDQFMSERRSRPTPPRDTPRDEVQPFTPNA</sequence>
<dbReference type="InterPro" id="IPR021273">
    <property type="entry name" value="DUF2852"/>
</dbReference>
<keyword evidence="3" id="KW-0812">Transmembrane</keyword>
<evidence type="ECO:0000256" key="3">
    <source>
        <dbReference type="SAM" id="Phobius"/>
    </source>
</evidence>
<reference evidence="4" key="1">
    <citation type="submission" date="2024-06" db="EMBL/GenBank/DDBJ databases">
        <title>Methylostella associata gen. nov., sp. nov., a novel Ancalomicrobiaceae-affiliated facultatively methylotrophic bacteria that feed on methanotrophs of the genus Methylococcus.</title>
        <authorList>
            <person name="Saltykova V."/>
            <person name="Danilova O.V."/>
            <person name="Oshkin I.Y."/>
            <person name="Belova S.E."/>
            <person name="Pimenov N.V."/>
            <person name="Dedysh S.N."/>
        </authorList>
    </citation>
    <scope>NUCLEOTIDE SEQUENCE</scope>
    <source>
        <strain evidence="4">S20</strain>
    </source>
</reference>
<feature type="compositionally biased region" description="Basic and acidic residues" evidence="2">
    <location>
        <begin position="143"/>
        <end position="153"/>
    </location>
</feature>
<dbReference type="AlphaFoldDB" id="A0AAU7XEB5"/>
<proteinExistence type="predicted"/>
<dbReference type="KEGG" id="mflg:ABS361_09055"/>
<protein>
    <submittedName>
        <fullName evidence="4">DUF2852 domain-containing protein</fullName>
    </submittedName>
</protein>
<evidence type="ECO:0000313" key="4">
    <source>
        <dbReference type="EMBL" id="XBY46344.1"/>
    </source>
</evidence>
<accession>A0AAU7XEB5</accession>
<dbReference type="Pfam" id="PF11014">
    <property type="entry name" value="DUF2852"/>
    <property type="match status" value="1"/>
</dbReference>
<dbReference type="RefSeq" id="WP_407051440.1">
    <property type="nucleotide sequence ID" value="NZ_CP158568.1"/>
</dbReference>
<feature type="coiled-coil region" evidence="1">
    <location>
        <begin position="114"/>
        <end position="141"/>
    </location>
</feature>
<keyword evidence="1" id="KW-0175">Coiled coil</keyword>
<gene>
    <name evidence="4" type="ORF">ABS361_09055</name>
</gene>
<name>A0AAU7XEB5_9HYPH</name>
<dbReference type="EMBL" id="CP158568">
    <property type="protein sequence ID" value="XBY46344.1"/>
    <property type="molecule type" value="Genomic_DNA"/>
</dbReference>